<gene>
    <name evidence="3" type="ORF">SI859A1_00030</name>
</gene>
<dbReference type="CDD" id="cd04511">
    <property type="entry name" value="NUDIX_Hydrolase"/>
    <property type="match status" value="1"/>
</dbReference>
<dbReference type="SUPFAM" id="SSF55811">
    <property type="entry name" value="Nudix"/>
    <property type="match status" value="1"/>
</dbReference>
<reference evidence="3 4" key="1">
    <citation type="journal article" date="2008" name="Appl. Environ. Microbiol.">
        <title>Genomic insights into Mn(II) oxidation by the marine alphaproteobacterium Aurantimonas sp. strain SI85-9A1.</title>
        <authorList>
            <person name="Dick G.J."/>
            <person name="Podell S."/>
            <person name="Johnson H.A."/>
            <person name="Rivera-Espinoza Y."/>
            <person name="Bernier-Latmani R."/>
            <person name="McCarthy J.K."/>
            <person name="Torpey J.W."/>
            <person name="Clement B.G."/>
            <person name="Gaasterland T."/>
            <person name="Tebo B.M."/>
        </authorList>
    </citation>
    <scope>NUCLEOTIDE SEQUENCE [LARGE SCALE GENOMIC DNA]</scope>
    <source>
        <strain evidence="3 4">SI85-9A1</strain>
    </source>
</reference>
<dbReference type="InterPro" id="IPR015797">
    <property type="entry name" value="NUDIX_hydrolase-like_dom_sf"/>
</dbReference>
<evidence type="ECO:0000256" key="1">
    <source>
        <dbReference type="SAM" id="MobiDB-lite"/>
    </source>
</evidence>
<protein>
    <submittedName>
        <fullName evidence="3">Putative NUDIX family protein</fullName>
    </submittedName>
</protein>
<evidence type="ECO:0000313" key="4">
    <source>
        <dbReference type="Proteomes" id="UP000000321"/>
    </source>
</evidence>
<dbReference type="EMBL" id="AAPJ01000011">
    <property type="protein sequence ID" value="EAS48393.1"/>
    <property type="molecule type" value="Genomic_DNA"/>
</dbReference>
<dbReference type="GO" id="GO:0003824">
    <property type="term" value="F:catalytic activity"/>
    <property type="evidence" value="ECO:0007669"/>
    <property type="project" value="UniProtKB-ARBA"/>
</dbReference>
<accession>Q1YDS6</accession>
<dbReference type="Gene3D" id="3.90.79.10">
    <property type="entry name" value="Nucleoside Triphosphate Pyrophosphohydrolase"/>
    <property type="match status" value="1"/>
</dbReference>
<evidence type="ECO:0000313" key="3">
    <source>
        <dbReference type="EMBL" id="EAS48393.1"/>
    </source>
</evidence>
<proteinExistence type="predicted"/>
<dbReference type="Proteomes" id="UP000000321">
    <property type="component" value="Unassembled WGS sequence"/>
</dbReference>
<dbReference type="Pfam" id="PF00293">
    <property type="entry name" value="NUDIX"/>
    <property type="match status" value="1"/>
</dbReference>
<feature type="domain" description="Nudix hydrolase" evidence="2">
    <location>
        <begin position="38"/>
        <end position="169"/>
    </location>
</feature>
<evidence type="ECO:0000259" key="2">
    <source>
        <dbReference type="PROSITE" id="PS51462"/>
    </source>
</evidence>
<dbReference type="PANTHER" id="PTHR43222:SF2">
    <property type="entry name" value="NUDIX HYDROLASE 23, CHLOROPLASTIC"/>
    <property type="match status" value="1"/>
</dbReference>
<keyword evidence="4" id="KW-1185">Reference proteome</keyword>
<comment type="caution">
    <text evidence="3">The sequence shown here is derived from an EMBL/GenBank/DDBJ whole genome shotgun (WGS) entry which is preliminary data.</text>
</comment>
<dbReference type="BioCyc" id="AURANTIMONAS:SI859A1_00030-MONOMER"/>
<name>Q1YDS6_AURMS</name>
<sequence>MPSHMGRMTETSFSLRTLEGDDVARKICDNCGFVAYENPKIVVGSVVRHDGRILLCRRAIAPRQGYWTIPAGYLELNETPEDGARREAREEATAQLAIERLLAVYSVPRISQVQLIYRASLAEPTIAPGIESQAVDLFAWDDIPWDELAFPSVHWALNHDRAAQEGAPPVPFTNPDGATGNTMPDGRALPVGEF</sequence>
<dbReference type="PROSITE" id="PS51462">
    <property type="entry name" value="NUDIX"/>
    <property type="match status" value="1"/>
</dbReference>
<organism evidence="3 4">
    <name type="scientific">Aurantimonas manganoxydans (strain ATCC BAA-1229 / DSM 21871 / SI85-9A1)</name>
    <dbReference type="NCBI Taxonomy" id="287752"/>
    <lineage>
        <taxon>Bacteria</taxon>
        <taxon>Pseudomonadati</taxon>
        <taxon>Pseudomonadota</taxon>
        <taxon>Alphaproteobacteria</taxon>
        <taxon>Hyphomicrobiales</taxon>
        <taxon>Aurantimonadaceae</taxon>
        <taxon>Aurantimonas</taxon>
    </lineage>
</organism>
<dbReference type="PANTHER" id="PTHR43222">
    <property type="entry name" value="NUDIX HYDROLASE 23"/>
    <property type="match status" value="1"/>
</dbReference>
<dbReference type="HOGENOM" id="CLU_037162_16_1_5"/>
<dbReference type="InterPro" id="IPR000086">
    <property type="entry name" value="NUDIX_hydrolase_dom"/>
</dbReference>
<feature type="region of interest" description="Disordered" evidence="1">
    <location>
        <begin position="164"/>
        <end position="194"/>
    </location>
</feature>
<dbReference type="AlphaFoldDB" id="Q1YDS6"/>